<feature type="compositionally biased region" description="Polar residues" evidence="1">
    <location>
        <begin position="66"/>
        <end position="79"/>
    </location>
</feature>
<evidence type="ECO:0000256" key="1">
    <source>
        <dbReference type="SAM" id="MobiDB-lite"/>
    </source>
</evidence>
<name>A0ABU6RL61_9FABA</name>
<gene>
    <name evidence="2" type="ORF">PIB30_061444</name>
</gene>
<organism evidence="2 3">
    <name type="scientific">Stylosanthes scabra</name>
    <dbReference type="NCBI Taxonomy" id="79078"/>
    <lineage>
        <taxon>Eukaryota</taxon>
        <taxon>Viridiplantae</taxon>
        <taxon>Streptophyta</taxon>
        <taxon>Embryophyta</taxon>
        <taxon>Tracheophyta</taxon>
        <taxon>Spermatophyta</taxon>
        <taxon>Magnoliopsida</taxon>
        <taxon>eudicotyledons</taxon>
        <taxon>Gunneridae</taxon>
        <taxon>Pentapetalae</taxon>
        <taxon>rosids</taxon>
        <taxon>fabids</taxon>
        <taxon>Fabales</taxon>
        <taxon>Fabaceae</taxon>
        <taxon>Papilionoideae</taxon>
        <taxon>50 kb inversion clade</taxon>
        <taxon>dalbergioids sensu lato</taxon>
        <taxon>Dalbergieae</taxon>
        <taxon>Pterocarpus clade</taxon>
        <taxon>Stylosanthes</taxon>
    </lineage>
</organism>
<sequence length="133" mass="15094">MYIIQKNGLAVSKSKVVLFQTKILRLSDFLSPKERKKNKMPKKAIVASSRGKGLRLALPGPIKQYQSGHLPNNPSKSYLPNNHNHNIPNKQNKPRLIVPSQSKPSWPYKIKVSQKSTKNLGPKFEVNQMKKLI</sequence>
<comment type="caution">
    <text evidence="2">The sequence shown here is derived from an EMBL/GenBank/DDBJ whole genome shotgun (WGS) entry which is preliminary data.</text>
</comment>
<keyword evidence="3" id="KW-1185">Reference proteome</keyword>
<accession>A0ABU6RL61</accession>
<dbReference type="EMBL" id="JASCZI010030765">
    <property type="protein sequence ID" value="MED6124699.1"/>
    <property type="molecule type" value="Genomic_DNA"/>
</dbReference>
<evidence type="ECO:0000313" key="2">
    <source>
        <dbReference type="EMBL" id="MED6124699.1"/>
    </source>
</evidence>
<protein>
    <submittedName>
        <fullName evidence="2">Uncharacterized protein</fullName>
    </submittedName>
</protein>
<evidence type="ECO:0000313" key="3">
    <source>
        <dbReference type="Proteomes" id="UP001341840"/>
    </source>
</evidence>
<feature type="compositionally biased region" description="Low complexity" evidence="1">
    <location>
        <begin position="80"/>
        <end position="91"/>
    </location>
</feature>
<feature type="region of interest" description="Disordered" evidence="1">
    <location>
        <begin position="66"/>
        <end position="103"/>
    </location>
</feature>
<reference evidence="2 3" key="1">
    <citation type="journal article" date="2023" name="Plants (Basel)">
        <title>Bridging the Gap: Combining Genomics and Transcriptomics Approaches to Understand Stylosanthes scabra, an Orphan Legume from the Brazilian Caatinga.</title>
        <authorList>
            <person name="Ferreira-Neto J.R.C."/>
            <person name="da Silva M.D."/>
            <person name="Binneck E."/>
            <person name="de Melo N.F."/>
            <person name="da Silva R.H."/>
            <person name="de Melo A.L.T.M."/>
            <person name="Pandolfi V."/>
            <person name="Bustamante F.O."/>
            <person name="Brasileiro-Vidal A.C."/>
            <person name="Benko-Iseppon A.M."/>
        </authorList>
    </citation>
    <scope>NUCLEOTIDE SEQUENCE [LARGE SCALE GENOMIC DNA]</scope>
    <source>
        <tissue evidence="2">Leaves</tissue>
    </source>
</reference>
<proteinExistence type="predicted"/>
<dbReference type="Proteomes" id="UP001341840">
    <property type="component" value="Unassembled WGS sequence"/>
</dbReference>